<dbReference type="AlphaFoldDB" id="A0A8F5VQ43"/>
<dbReference type="Proteomes" id="UP000694228">
    <property type="component" value="Chromosome"/>
</dbReference>
<organism evidence="1 2">
    <name type="scientific">Methanospirillum hungatei</name>
    <dbReference type="NCBI Taxonomy" id="2203"/>
    <lineage>
        <taxon>Archaea</taxon>
        <taxon>Methanobacteriati</taxon>
        <taxon>Methanobacteriota</taxon>
        <taxon>Stenosarchaea group</taxon>
        <taxon>Methanomicrobia</taxon>
        <taxon>Methanomicrobiales</taxon>
        <taxon>Methanospirillaceae</taxon>
        <taxon>Methanospirillum</taxon>
    </lineage>
</organism>
<gene>
    <name evidence="1" type="ORF">KSK55_10270</name>
</gene>
<evidence type="ECO:0000313" key="2">
    <source>
        <dbReference type="Proteomes" id="UP000694228"/>
    </source>
</evidence>
<proteinExistence type="predicted"/>
<dbReference type="PIRSF" id="PIRSF015268">
    <property type="entry name" value="Virulence_RhuM"/>
    <property type="match status" value="1"/>
</dbReference>
<dbReference type="InterPro" id="IPR011204">
    <property type="entry name" value="Virulence_RhuM-like"/>
</dbReference>
<dbReference type="EMBL" id="CP077107">
    <property type="protein sequence ID" value="QXO96416.1"/>
    <property type="molecule type" value="Genomic_DNA"/>
</dbReference>
<dbReference type="Pfam" id="PF13310">
    <property type="entry name" value="Virulence_RhuM"/>
    <property type="match status" value="1"/>
</dbReference>
<dbReference type="OrthoDB" id="109569at2157"/>
<evidence type="ECO:0000313" key="1">
    <source>
        <dbReference type="EMBL" id="QXO96416.1"/>
    </source>
</evidence>
<protein>
    <submittedName>
        <fullName evidence="1">Virulence RhuM family protein</fullName>
    </submittedName>
</protein>
<reference evidence="1 2" key="1">
    <citation type="submission" date="2021-06" db="EMBL/GenBank/DDBJ databases">
        <title>Complete genome sequence of the secondary alcohol utilizing methanogen Methanospirillum hungatei strain GP1.</title>
        <authorList>
            <person name="Day L.A."/>
            <person name="Costa K.C."/>
        </authorList>
    </citation>
    <scope>NUCLEOTIDE SEQUENCE [LARGE SCALE GENOMIC DNA]</scope>
    <source>
        <strain evidence="1 2">GP1</strain>
    </source>
</reference>
<accession>A0A8F5VQ43</accession>
<dbReference type="PANTHER" id="PTHR35810">
    <property type="entry name" value="CYTOPLASMIC PROTEIN-RELATED"/>
    <property type="match status" value="1"/>
</dbReference>
<name>A0A8F5VQ43_METHU</name>
<sequence>MYQTEDGKTKLSILIEGETIWMTQTQIADLYQTSIPNINIHISNILKEGELDLERTIKDYLIVQKEGNREISRKVAHYNLEMIIAIGYRVRSHRGTQFRRWATDRLHEYLVKGFTLDDERLKEGKTLGTDYFDELLERIRDIRASEKRFYQKIKEIYTLSIDYDPRAPTTKEFFQIVQNKIHYAISGHTAAELIADRADATKPNMGLTSFKGAIVRQGDVTVAKNYMNSDEIEQLNRLVVMWLDYAEDQAKRKTPVYMKDWREKLDRFLTFNERAILEHAGKISMEQAREYAREQYQIYNAHRVELSDKDAENEFEEVVKQLEDGKRKEIGNSLGTENHSDDTS</sequence>
<dbReference type="PANTHER" id="PTHR35810:SF1">
    <property type="entry name" value="CYTOPLASMIC PROTEIN"/>
    <property type="match status" value="1"/>
</dbReference>